<feature type="coiled-coil region" evidence="1">
    <location>
        <begin position="33"/>
        <end position="60"/>
    </location>
</feature>
<reference evidence="3" key="1">
    <citation type="submission" date="2021-01" db="EMBL/GenBank/DDBJ databases">
        <authorList>
            <person name="Corre E."/>
            <person name="Pelletier E."/>
            <person name="Niang G."/>
            <person name="Scheremetjew M."/>
            <person name="Finn R."/>
            <person name="Kale V."/>
            <person name="Holt S."/>
            <person name="Cochrane G."/>
            <person name="Meng A."/>
            <person name="Brown T."/>
            <person name="Cohen L."/>
        </authorList>
    </citation>
    <scope>NUCLEOTIDE SEQUENCE</scope>
    <source>
        <strain evidence="3">CCMP645</strain>
    </source>
</reference>
<accession>A0A6S9V854</accession>
<sequence length="223" mass="22935">MKLDAAAAVLACPLQTLLSKTSEAGAATAAAAAAAAAAEAAEAETAAAAAAAEAAALKASEEEALKLAAESKVETETEAAVADAADTAAADAQSTTEVRASRSYAVLAVARRRQSRLQSNDIACHVTWWHERRMRCARVSACVCILTFENHSTVCAKSVVSSLLPVAVYAYLGRHWALVSLAASNVESPPSFRVETGIDSSSPSGRDASISLACFHSSRATIL</sequence>
<evidence type="ECO:0000256" key="1">
    <source>
        <dbReference type="SAM" id="Coils"/>
    </source>
</evidence>
<keyword evidence="1" id="KW-0175">Coiled coil</keyword>
<dbReference type="EMBL" id="HBIZ01023719">
    <property type="protein sequence ID" value="CAE0762396.1"/>
    <property type="molecule type" value="Transcribed_RNA"/>
</dbReference>
<proteinExistence type="predicted"/>
<dbReference type="AlphaFoldDB" id="A0A6S9V854"/>
<evidence type="ECO:0000313" key="2">
    <source>
        <dbReference type="EMBL" id="CAE0762389.1"/>
    </source>
</evidence>
<dbReference type="EMBL" id="HBIZ01023712">
    <property type="protein sequence ID" value="CAE0762390.1"/>
    <property type="molecule type" value="Transcribed_RNA"/>
</dbReference>
<gene>
    <name evidence="2" type="ORF">PCAR00345_LOCUS15001</name>
    <name evidence="3" type="ORF">PCAR00345_LOCUS15002</name>
    <name evidence="4" type="ORF">PCAR00345_LOCUS15008</name>
</gene>
<protein>
    <submittedName>
        <fullName evidence="3">Uncharacterized protein</fullName>
    </submittedName>
</protein>
<evidence type="ECO:0000313" key="3">
    <source>
        <dbReference type="EMBL" id="CAE0762390.1"/>
    </source>
</evidence>
<dbReference type="EMBL" id="HBIZ01023711">
    <property type="protein sequence ID" value="CAE0762389.1"/>
    <property type="molecule type" value="Transcribed_RNA"/>
</dbReference>
<evidence type="ECO:0000313" key="4">
    <source>
        <dbReference type="EMBL" id="CAE0762396.1"/>
    </source>
</evidence>
<name>A0A6S9V854_CHRCT</name>
<organism evidence="3">
    <name type="scientific">Chrysotila carterae</name>
    <name type="common">Marine alga</name>
    <name type="synonym">Syracosphaera carterae</name>
    <dbReference type="NCBI Taxonomy" id="13221"/>
    <lineage>
        <taxon>Eukaryota</taxon>
        <taxon>Haptista</taxon>
        <taxon>Haptophyta</taxon>
        <taxon>Prymnesiophyceae</taxon>
        <taxon>Isochrysidales</taxon>
        <taxon>Isochrysidaceae</taxon>
        <taxon>Chrysotila</taxon>
    </lineage>
</organism>